<gene>
    <name evidence="2" type="ORF">ERS852498_01317</name>
</gene>
<evidence type="ECO:0000259" key="1">
    <source>
        <dbReference type="SMART" id="SM00460"/>
    </source>
</evidence>
<dbReference type="InterPro" id="IPR052557">
    <property type="entry name" value="CAP/Cytokinesis_protein"/>
</dbReference>
<dbReference type="PANTHER" id="PTHR46333">
    <property type="entry name" value="CYTOKINESIS PROTEIN 3"/>
    <property type="match status" value="1"/>
</dbReference>
<dbReference type="SUPFAM" id="SSF54001">
    <property type="entry name" value="Cysteine proteinases"/>
    <property type="match status" value="1"/>
</dbReference>
<protein>
    <submittedName>
        <fullName evidence="2">Uncharacterized protein involved in cytokinesis, contains TGc (Transglutaminase/protease-like) domain</fullName>
    </submittedName>
</protein>
<proteinExistence type="predicted"/>
<dbReference type="SMART" id="SM00460">
    <property type="entry name" value="TGc"/>
    <property type="match status" value="1"/>
</dbReference>
<dbReference type="InterPro" id="IPR002931">
    <property type="entry name" value="Transglutaminase-like"/>
</dbReference>
<name>A0A174KT99_9FIRM</name>
<dbReference type="EMBL" id="CZAL01000006">
    <property type="protein sequence ID" value="CUP13636.1"/>
    <property type="molecule type" value="Genomic_DNA"/>
</dbReference>
<accession>A0A174KT99</accession>
<sequence length="325" mass="37678">MSIYSFSDIELQAYKNIWIAIQNYDVHAELPAIDSEKALTLYKKVLSESKSGYMYNQNQIRMCNGYWGSRIEFEMCDEFENGRIAIDIQVIPEITEIMSMARKEKSVYDAVKSVYAYFVKNFEYAYNLESDLRYHSAISVFMYRKSVCEGFALAFANVLNRLGIPCGIVTGYSSLDGTFGAHAWNIVELDRKYYHLDVTWDICTKEKEIDTFDYFFLDDSLVRKDHQWNDPSIPVASDSTKEFYKKNKCCCINEQECISVITVGLRQRKTNISFRFIGNDSQVIINMQNIKRLFELAVNRGHFVYRSVLFSVNSMGGTAHFSLTY</sequence>
<evidence type="ECO:0000313" key="3">
    <source>
        <dbReference type="Proteomes" id="UP000095709"/>
    </source>
</evidence>
<dbReference type="InterPro" id="IPR038765">
    <property type="entry name" value="Papain-like_cys_pep_sf"/>
</dbReference>
<dbReference type="GO" id="GO:0006508">
    <property type="term" value="P:proteolysis"/>
    <property type="evidence" value="ECO:0007669"/>
    <property type="project" value="UniProtKB-KW"/>
</dbReference>
<dbReference type="PANTHER" id="PTHR46333:SF2">
    <property type="entry name" value="CYTOKINESIS PROTEIN 3"/>
    <property type="match status" value="1"/>
</dbReference>
<feature type="domain" description="Transglutaminase-like" evidence="1">
    <location>
        <begin position="140"/>
        <end position="200"/>
    </location>
</feature>
<evidence type="ECO:0000313" key="2">
    <source>
        <dbReference type="EMBL" id="CUP13636.1"/>
    </source>
</evidence>
<dbReference type="AlphaFoldDB" id="A0A174KT99"/>
<dbReference type="GO" id="GO:0008233">
    <property type="term" value="F:peptidase activity"/>
    <property type="evidence" value="ECO:0007669"/>
    <property type="project" value="UniProtKB-KW"/>
</dbReference>
<dbReference type="RefSeq" id="WP_055266168.1">
    <property type="nucleotide sequence ID" value="NZ_CZAL01000006.1"/>
</dbReference>
<keyword evidence="2" id="KW-0378">Hydrolase</keyword>
<dbReference type="Pfam" id="PF01841">
    <property type="entry name" value="Transglut_core"/>
    <property type="match status" value="1"/>
</dbReference>
<dbReference type="GO" id="GO:0005737">
    <property type="term" value="C:cytoplasm"/>
    <property type="evidence" value="ECO:0007669"/>
    <property type="project" value="TreeGrafter"/>
</dbReference>
<organism evidence="2 3">
    <name type="scientific">Fusicatenibacter saccharivorans</name>
    <dbReference type="NCBI Taxonomy" id="1150298"/>
    <lineage>
        <taxon>Bacteria</taxon>
        <taxon>Bacillati</taxon>
        <taxon>Bacillota</taxon>
        <taxon>Clostridia</taxon>
        <taxon>Lachnospirales</taxon>
        <taxon>Lachnospiraceae</taxon>
        <taxon>Fusicatenibacter</taxon>
    </lineage>
</organism>
<dbReference type="Gene3D" id="3.10.620.30">
    <property type="match status" value="1"/>
</dbReference>
<reference evidence="2 3" key="1">
    <citation type="submission" date="2015-09" db="EMBL/GenBank/DDBJ databases">
        <authorList>
            <consortium name="Pathogen Informatics"/>
        </authorList>
    </citation>
    <scope>NUCLEOTIDE SEQUENCE [LARGE SCALE GENOMIC DNA]</scope>
    <source>
        <strain evidence="2 3">2789STDY5834885</strain>
    </source>
</reference>
<dbReference type="Proteomes" id="UP000095709">
    <property type="component" value="Unassembled WGS sequence"/>
</dbReference>
<keyword evidence="2" id="KW-0645">Protease</keyword>